<keyword evidence="4" id="KW-0805">Transcription regulation</keyword>
<sequence length="173" mass="20065">MPFEACLLFFVNFPKHAYPQLTSQSVCGSILLQMKMICIFSTLRAGGKGMERLTKNRKRVREVLFSSEHPLTAYDISKECPEMSLTTIYRALDYLVRKGQVKSFTFNQYTYFLPSERHEDFFLCTSCGKFFQLECLAGSYEQNLRERGMIPSDHLILITGLCNECNEKLRVRI</sequence>
<dbReference type="GO" id="GO:1900376">
    <property type="term" value="P:regulation of secondary metabolite biosynthetic process"/>
    <property type="evidence" value="ECO:0007669"/>
    <property type="project" value="TreeGrafter"/>
</dbReference>
<feature type="binding site" evidence="7">
    <location>
        <position position="124"/>
    </location>
    <ligand>
        <name>Zn(2+)</name>
        <dbReference type="ChEBI" id="CHEBI:29105"/>
    </ligand>
</feature>
<dbReference type="PANTHER" id="PTHR33202:SF7">
    <property type="entry name" value="FERRIC UPTAKE REGULATION PROTEIN"/>
    <property type="match status" value="1"/>
</dbReference>
<evidence type="ECO:0000256" key="5">
    <source>
        <dbReference type="ARBA" id="ARBA00023125"/>
    </source>
</evidence>
<dbReference type="GO" id="GO:0003700">
    <property type="term" value="F:DNA-binding transcription factor activity"/>
    <property type="evidence" value="ECO:0007669"/>
    <property type="project" value="InterPro"/>
</dbReference>
<keyword evidence="8" id="KW-0408">Iron</keyword>
<proteinExistence type="inferred from homology"/>
<feature type="binding site" evidence="8">
    <location>
        <position position="120"/>
    </location>
    <ligand>
        <name>Fe cation</name>
        <dbReference type="ChEBI" id="CHEBI:24875"/>
    </ligand>
</feature>
<feature type="binding site" evidence="8">
    <location>
        <position position="118"/>
    </location>
    <ligand>
        <name>Fe cation</name>
        <dbReference type="ChEBI" id="CHEBI:24875"/>
    </ligand>
</feature>
<evidence type="ECO:0000256" key="3">
    <source>
        <dbReference type="ARBA" id="ARBA00022833"/>
    </source>
</evidence>
<evidence type="ECO:0000256" key="4">
    <source>
        <dbReference type="ARBA" id="ARBA00023015"/>
    </source>
</evidence>
<dbReference type="InterPro" id="IPR043135">
    <property type="entry name" value="Fur_C"/>
</dbReference>
<gene>
    <name evidence="9" type="ORF">ENT77_00570</name>
</gene>
<dbReference type="GO" id="GO:0008270">
    <property type="term" value="F:zinc ion binding"/>
    <property type="evidence" value="ECO:0007669"/>
    <property type="project" value="TreeGrafter"/>
</dbReference>
<comment type="caution">
    <text evidence="9">The sequence shown here is derived from an EMBL/GenBank/DDBJ whole genome shotgun (WGS) entry which is preliminary data.</text>
</comment>
<evidence type="ECO:0000313" key="9">
    <source>
        <dbReference type="EMBL" id="HGU39686.1"/>
    </source>
</evidence>
<feature type="binding site" evidence="7">
    <location>
        <position position="165"/>
    </location>
    <ligand>
        <name>Zn(2+)</name>
        <dbReference type="ChEBI" id="CHEBI:29105"/>
    </ligand>
</feature>
<dbReference type="InterPro" id="IPR036388">
    <property type="entry name" value="WH-like_DNA-bd_sf"/>
</dbReference>
<dbReference type="AlphaFoldDB" id="A0A7C4GI11"/>
<feature type="binding site" evidence="7">
    <location>
        <position position="127"/>
    </location>
    <ligand>
        <name>Zn(2+)</name>
        <dbReference type="ChEBI" id="CHEBI:29105"/>
    </ligand>
</feature>
<keyword evidence="6" id="KW-0804">Transcription</keyword>
<comment type="cofactor">
    <cofactor evidence="7">
        <name>Zn(2+)</name>
        <dbReference type="ChEBI" id="CHEBI:29105"/>
    </cofactor>
    <text evidence="7">Binds 1 zinc ion per subunit.</text>
</comment>
<reference evidence="9" key="1">
    <citation type="journal article" date="2020" name="mSystems">
        <title>Genome- and Community-Level Interaction Insights into Carbon Utilization and Element Cycling Functions of Hydrothermarchaeota in Hydrothermal Sediment.</title>
        <authorList>
            <person name="Zhou Z."/>
            <person name="Liu Y."/>
            <person name="Xu W."/>
            <person name="Pan J."/>
            <person name="Luo Z.H."/>
            <person name="Li M."/>
        </authorList>
    </citation>
    <scope>NUCLEOTIDE SEQUENCE [LARGE SCALE GENOMIC DNA]</scope>
    <source>
        <strain evidence="9">SpSt-609</strain>
    </source>
</reference>
<accession>A0A7C4GI11</accession>
<keyword evidence="7" id="KW-0479">Metal-binding</keyword>
<comment type="cofactor">
    <cofactor evidence="8">
        <name>Mn(2+)</name>
        <dbReference type="ChEBI" id="CHEBI:29035"/>
    </cofactor>
    <cofactor evidence="8">
        <name>Fe(2+)</name>
        <dbReference type="ChEBI" id="CHEBI:29033"/>
    </cofactor>
    <text evidence="8">Binds 1 Mn(2+) or Fe(2+) ion per subunit.</text>
</comment>
<evidence type="ECO:0000256" key="6">
    <source>
        <dbReference type="ARBA" id="ARBA00023163"/>
    </source>
</evidence>
<keyword evidence="3 7" id="KW-0862">Zinc</keyword>
<dbReference type="Gene3D" id="3.30.1490.190">
    <property type="match status" value="1"/>
</dbReference>
<name>A0A7C4GI11_9BACT</name>
<keyword evidence="2" id="KW-0678">Repressor</keyword>
<dbReference type="EMBL" id="DSZY01000005">
    <property type="protein sequence ID" value="HGU39686.1"/>
    <property type="molecule type" value="Genomic_DNA"/>
</dbReference>
<evidence type="ECO:0000256" key="8">
    <source>
        <dbReference type="PIRSR" id="PIRSR602481-2"/>
    </source>
</evidence>
<evidence type="ECO:0000256" key="2">
    <source>
        <dbReference type="ARBA" id="ARBA00022491"/>
    </source>
</evidence>
<organism evidence="9">
    <name type="scientific">Fervidobacterium thailandense</name>
    <dbReference type="NCBI Taxonomy" id="1008305"/>
    <lineage>
        <taxon>Bacteria</taxon>
        <taxon>Thermotogati</taxon>
        <taxon>Thermotogota</taxon>
        <taxon>Thermotogae</taxon>
        <taxon>Thermotogales</taxon>
        <taxon>Fervidobacteriaceae</taxon>
        <taxon>Fervidobacterium</taxon>
    </lineage>
</organism>
<dbReference type="Pfam" id="PF01475">
    <property type="entry name" value="FUR"/>
    <property type="match status" value="1"/>
</dbReference>
<dbReference type="Gene3D" id="1.10.10.10">
    <property type="entry name" value="Winged helix-like DNA-binding domain superfamily/Winged helix DNA-binding domain"/>
    <property type="match status" value="1"/>
</dbReference>
<dbReference type="InterPro" id="IPR002481">
    <property type="entry name" value="FUR"/>
</dbReference>
<comment type="similarity">
    <text evidence="1">Belongs to the Fur family.</text>
</comment>
<keyword evidence="5" id="KW-0238">DNA-binding</keyword>
<dbReference type="GO" id="GO:0045892">
    <property type="term" value="P:negative regulation of DNA-templated transcription"/>
    <property type="evidence" value="ECO:0007669"/>
    <property type="project" value="TreeGrafter"/>
</dbReference>
<protein>
    <submittedName>
        <fullName evidence="9">Transcriptional repressor</fullName>
    </submittedName>
</protein>
<dbReference type="InterPro" id="IPR036390">
    <property type="entry name" value="WH_DNA-bd_sf"/>
</dbReference>
<dbReference type="PANTHER" id="PTHR33202">
    <property type="entry name" value="ZINC UPTAKE REGULATION PROTEIN"/>
    <property type="match status" value="1"/>
</dbReference>
<evidence type="ECO:0000256" key="1">
    <source>
        <dbReference type="ARBA" id="ARBA00007957"/>
    </source>
</evidence>
<dbReference type="SUPFAM" id="SSF46785">
    <property type="entry name" value="Winged helix' DNA-binding domain"/>
    <property type="match status" value="1"/>
</dbReference>
<dbReference type="GO" id="GO:0000976">
    <property type="term" value="F:transcription cis-regulatory region binding"/>
    <property type="evidence" value="ECO:0007669"/>
    <property type="project" value="TreeGrafter"/>
</dbReference>
<evidence type="ECO:0000256" key="7">
    <source>
        <dbReference type="PIRSR" id="PIRSR602481-1"/>
    </source>
</evidence>
<feature type="binding site" evidence="8">
    <location>
        <position position="154"/>
    </location>
    <ligand>
        <name>Fe cation</name>
        <dbReference type="ChEBI" id="CHEBI:24875"/>
    </ligand>
</feature>
<feature type="binding site" evidence="7">
    <location>
        <position position="162"/>
    </location>
    <ligand>
        <name>Zn(2+)</name>
        <dbReference type="ChEBI" id="CHEBI:29105"/>
    </ligand>
</feature>